<reference evidence="3" key="2">
    <citation type="submission" date="2015-01" db="EMBL/GenBank/DDBJ databases">
        <title>Evolutionary Origins and Diversification of the Mycorrhizal Mutualists.</title>
        <authorList>
            <consortium name="DOE Joint Genome Institute"/>
            <consortium name="Mycorrhizal Genomics Consortium"/>
            <person name="Kohler A."/>
            <person name="Kuo A."/>
            <person name="Nagy L.G."/>
            <person name="Floudas D."/>
            <person name="Copeland A."/>
            <person name="Barry K.W."/>
            <person name="Cichocki N."/>
            <person name="Veneault-Fourrey C."/>
            <person name="LaButti K."/>
            <person name="Lindquist E.A."/>
            <person name="Lipzen A."/>
            <person name="Lundell T."/>
            <person name="Morin E."/>
            <person name="Murat C."/>
            <person name="Riley R."/>
            <person name="Ohm R."/>
            <person name="Sun H."/>
            <person name="Tunlid A."/>
            <person name="Henrissat B."/>
            <person name="Grigoriev I.V."/>
            <person name="Hibbett D.S."/>
            <person name="Martin F."/>
        </authorList>
    </citation>
    <scope>NUCLEOTIDE SEQUENCE [LARGE SCALE GENOMIC DNA]</scope>
    <source>
        <strain evidence="3">MAFF 305830</strain>
    </source>
</reference>
<evidence type="ECO:0000313" key="2">
    <source>
        <dbReference type="EMBL" id="KIM34348.1"/>
    </source>
</evidence>
<dbReference type="PANTHER" id="PTHR14303:SF0">
    <property type="entry name" value="DNA POLYMERASE DELTA SUBUNIT 4"/>
    <property type="match status" value="1"/>
</dbReference>
<dbReference type="STRING" id="933852.A0A0C2X8F6"/>
<dbReference type="GO" id="GO:0006261">
    <property type="term" value="P:DNA-templated DNA replication"/>
    <property type="evidence" value="ECO:0007669"/>
    <property type="project" value="TreeGrafter"/>
</dbReference>
<sequence length="212" mass="23329">MPAPKGTRKTSTTSTAVSSQPSLKASFAAVRNAKRAGVTGEKTKSQTVITPIAISPVVATPVPAATVAKEAPKKVSNDRDSITDWTSEEDDFEPVSPIVESGPEITEVKVHEEVVKPQLNVKDKSVNKHLGKVNEKTGYMPGIHTEDETKFQKILRVFDLSYEYGPCVGVTRLERWNRANDLGLEPPVEVRDILLTQEGKEELAENIFHRRV</sequence>
<dbReference type="Proteomes" id="UP000054097">
    <property type="component" value="Unassembled WGS sequence"/>
</dbReference>
<dbReference type="PANTHER" id="PTHR14303">
    <property type="entry name" value="DNA POLYMERASE DELTA SUBUNIT 4"/>
    <property type="match status" value="1"/>
</dbReference>
<accession>A0A0C2X8F6</accession>
<name>A0A0C2X8F6_SERVB</name>
<dbReference type="EMBL" id="KN824277">
    <property type="protein sequence ID" value="KIM34348.1"/>
    <property type="molecule type" value="Genomic_DNA"/>
</dbReference>
<feature type="region of interest" description="Disordered" evidence="1">
    <location>
        <begin position="1"/>
        <end position="24"/>
    </location>
</feature>
<organism evidence="2 3">
    <name type="scientific">Serendipita vermifera MAFF 305830</name>
    <dbReference type="NCBI Taxonomy" id="933852"/>
    <lineage>
        <taxon>Eukaryota</taxon>
        <taxon>Fungi</taxon>
        <taxon>Dikarya</taxon>
        <taxon>Basidiomycota</taxon>
        <taxon>Agaricomycotina</taxon>
        <taxon>Agaricomycetes</taxon>
        <taxon>Sebacinales</taxon>
        <taxon>Serendipitaceae</taxon>
        <taxon>Serendipita</taxon>
    </lineage>
</organism>
<evidence type="ECO:0008006" key="4">
    <source>
        <dbReference type="Google" id="ProtNLM"/>
    </source>
</evidence>
<dbReference type="Pfam" id="PF04081">
    <property type="entry name" value="DNA_pol_delta_4"/>
    <property type="match status" value="1"/>
</dbReference>
<dbReference type="OrthoDB" id="337486at2759"/>
<dbReference type="GO" id="GO:0003887">
    <property type="term" value="F:DNA-directed DNA polymerase activity"/>
    <property type="evidence" value="ECO:0007669"/>
    <property type="project" value="TreeGrafter"/>
</dbReference>
<reference evidence="2 3" key="1">
    <citation type="submission" date="2014-04" db="EMBL/GenBank/DDBJ databases">
        <authorList>
            <consortium name="DOE Joint Genome Institute"/>
            <person name="Kuo A."/>
            <person name="Zuccaro A."/>
            <person name="Kohler A."/>
            <person name="Nagy L.G."/>
            <person name="Floudas D."/>
            <person name="Copeland A."/>
            <person name="Barry K.W."/>
            <person name="Cichocki N."/>
            <person name="Veneault-Fourrey C."/>
            <person name="LaButti K."/>
            <person name="Lindquist E.A."/>
            <person name="Lipzen A."/>
            <person name="Lundell T."/>
            <person name="Morin E."/>
            <person name="Murat C."/>
            <person name="Sun H."/>
            <person name="Tunlid A."/>
            <person name="Henrissat B."/>
            <person name="Grigoriev I.V."/>
            <person name="Hibbett D.S."/>
            <person name="Martin F."/>
            <person name="Nordberg H.P."/>
            <person name="Cantor M.N."/>
            <person name="Hua S.X."/>
        </authorList>
    </citation>
    <scope>NUCLEOTIDE SEQUENCE [LARGE SCALE GENOMIC DNA]</scope>
    <source>
        <strain evidence="2 3">MAFF 305830</strain>
    </source>
</reference>
<keyword evidence="3" id="KW-1185">Reference proteome</keyword>
<feature type="region of interest" description="Disordered" evidence="1">
    <location>
        <begin position="70"/>
        <end position="96"/>
    </location>
</feature>
<protein>
    <recommendedName>
        <fullName evidence="4">DNA polymerase delta subunit 4</fullName>
    </recommendedName>
</protein>
<feature type="compositionally biased region" description="Basic and acidic residues" evidence="1">
    <location>
        <begin position="70"/>
        <end position="82"/>
    </location>
</feature>
<dbReference type="GO" id="GO:0043625">
    <property type="term" value="C:delta DNA polymerase complex"/>
    <property type="evidence" value="ECO:0007669"/>
    <property type="project" value="TreeGrafter"/>
</dbReference>
<evidence type="ECO:0000256" key="1">
    <source>
        <dbReference type="SAM" id="MobiDB-lite"/>
    </source>
</evidence>
<gene>
    <name evidence="2" type="ORF">M408DRAFT_94296</name>
</gene>
<dbReference type="AlphaFoldDB" id="A0A0C2X8F6"/>
<dbReference type="HOGENOM" id="CLU_077732_1_1_1"/>
<feature type="compositionally biased region" description="Polar residues" evidence="1">
    <location>
        <begin position="9"/>
        <end position="23"/>
    </location>
</feature>
<evidence type="ECO:0000313" key="3">
    <source>
        <dbReference type="Proteomes" id="UP000054097"/>
    </source>
</evidence>
<dbReference type="GO" id="GO:0000731">
    <property type="term" value="P:DNA synthesis involved in DNA repair"/>
    <property type="evidence" value="ECO:0007669"/>
    <property type="project" value="InterPro"/>
</dbReference>
<dbReference type="InterPro" id="IPR007218">
    <property type="entry name" value="DNA_pol_delta_4"/>
</dbReference>
<proteinExistence type="predicted"/>